<dbReference type="InterPro" id="IPR036291">
    <property type="entry name" value="NAD(P)-bd_dom_sf"/>
</dbReference>
<dbReference type="Gene3D" id="1.10.1040.10">
    <property type="entry name" value="N-(1-d-carboxylethyl)-l-norvaline Dehydrogenase, domain 2"/>
    <property type="match status" value="1"/>
</dbReference>
<evidence type="ECO:0000259" key="12">
    <source>
        <dbReference type="Pfam" id="PF08546"/>
    </source>
</evidence>
<organism evidence="13 14">
    <name type="scientific">Hylemonella gracilis</name>
    <dbReference type="NCBI Taxonomy" id="80880"/>
    <lineage>
        <taxon>Bacteria</taxon>
        <taxon>Pseudomonadati</taxon>
        <taxon>Pseudomonadota</taxon>
        <taxon>Betaproteobacteria</taxon>
        <taxon>Burkholderiales</taxon>
        <taxon>Comamonadaceae</taxon>
        <taxon>Hylemonella</taxon>
    </lineage>
</organism>
<evidence type="ECO:0000256" key="1">
    <source>
        <dbReference type="ARBA" id="ARBA00004994"/>
    </source>
</evidence>
<keyword evidence="5 10" id="KW-0566">Pantothenate biosynthesis</keyword>
<feature type="domain" description="Ketopantoate reductase N-terminal" evidence="11">
    <location>
        <begin position="3"/>
        <end position="149"/>
    </location>
</feature>
<keyword evidence="7 10" id="KW-0560">Oxidoreductase</keyword>
<dbReference type="Pfam" id="PF02558">
    <property type="entry name" value="ApbA"/>
    <property type="match status" value="1"/>
</dbReference>
<dbReference type="InterPro" id="IPR003710">
    <property type="entry name" value="ApbA"/>
</dbReference>
<evidence type="ECO:0000256" key="5">
    <source>
        <dbReference type="ARBA" id="ARBA00022655"/>
    </source>
</evidence>
<dbReference type="GO" id="GO:0008677">
    <property type="term" value="F:2-dehydropantoate 2-reductase activity"/>
    <property type="evidence" value="ECO:0007669"/>
    <property type="project" value="UniProtKB-EC"/>
</dbReference>
<feature type="domain" description="Ketopantoate reductase C-terminal" evidence="12">
    <location>
        <begin position="176"/>
        <end position="296"/>
    </location>
</feature>
<dbReference type="SUPFAM" id="SSF51735">
    <property type="entry name" value="NAD(P)-binding Rossmann-fold domains"/>
    <property type="match status" value="1"/>
</dbReference>
<comment type="similarity">
    <text evidence="2 10">Belongs to the ketopantoate reductase family.</text>
</comment>
<dbReference type="GO" id="GO:0005737">
    <property type="term" value="C:cytoplasm"/>
    <property type="evidence" value="ECO:0007669"/>
    <property type="project" value="TreeGrafter"/>
</dbReference>
<dbReference type="InterPro" id="IPR013752">
    <property type="entry name" value="KPA_reductase"/>
</dbReference>
<name>A0A4V1A2G0_9BURK</name>
<comment type="function">
    <text evidence="10">Catalyzes the NADPH-dependent reduction of ketopantoate into pantoic acid.</text>
</comment>
<proteinExistence type="inferred from homology"/>
<evidence type="ECO:0000313" key="14">
    <source>
        <dbReference type="Proteomes" id="UP000292939"/>
    </source>
</evidence>
<dbReference type="SUPFAM" id="SSF48179">
    <property type="entry name" value="6-phosphogluconate dehydrogenase C-terminal domain-like"/>
    <property type="match status" value="1"/>
</dbReference>
<evidence type="ECO:0000256" key="8">
    <source>
        <dbReference type="ARBA" id="ARBA00032024"/>
    </source>
</evidence>
<dbReference type="NCBIfam" id="TIGR00745">
    <property type="entry name" value="apbA_panE"/>
    <property type="match status" value="1"/>
</dbReference>
<evidence type="ECO:0000256" key="6">
    <source>
        <dbReference type="ARBA" id="ARBA00022857"/>
    </source>
</evidence>
<comment type="pathway">
    <text evidence="1 10">Cofactor biosynthesis; (R)-pantothenate biosynthesis; (R)-pantoate from 3-methyl-2-oxobutanoate: step 2/2.</text>
</comment>
<dbReference type="InterPro" id="IPR008927">
    <property type="entry name" value="6-PGluconate_DH-like_C_sf"/>
</dbReference>
<dbReference type="RefSeq" id="WP_131281381.1">
    <property type="nucleotide sequence ID" value="NZ_CP031395.1"/>
</dbReference>
<evidence type="ECO:0000256" key="9">
    <source>
        <dbReference type="ARBA" id="ARBA00048793"/>
    </source>
</evidence>
<sequence length="313" mass="33130">MKILILGAGGIGGYFGARLIQAGADVTFLLRERRKQQVDSEGLKIETPRGPFSVQPRTVTAQAVGPDYDLILLTPKAYDLDSALASLARADGRGVLLPFLNGIDHLQALDARYGRARVMGGVAHIAAALTPEGVVKQLNDLHRLTVGPRDPAHESLARDFAALGTGAGYDSVHSEDIEQVLWDKWVFLATLAGMTTVCQGSVGEIVATSEGEALTRTMYAEACAVAQAEDHAVGAAAQNQALGMLTQPGSAFTASMLRDLQGGLPTEHEHILGALARRGRQLGVGVDLLRLAYSHMAVRAAQSQSQSQSQSRS</sequence>
<dbReference type="EMBL" id="CP031395">
    <property type="protein sequence ID" value="QBK05919.1"/>
    <property type="molecule type" value="Genomic_DNA"/>
</dbReference>
<dbReference type="FunFam" id="1.10.1040.10:FF:000017">
    <property type="entry name" value="2-dehydropantoate 2-reductase"/>
    <property type="match status" value="1"/>
</dbReference>
<protein>
    <recommendedName>
        <fullName evidence="4 10">2-dehydropantoate 2-reductase</fullName>
        <ecNumber evidence="3 10">1.1.1.169</ecNumber>
    </recommendedName>
    <alternativeName>
        <fullName evidence="8 10">Ketopantoate reductase</fullName>
    </alternativeName>
</protein>
<dbReference type="Proteomes" id="UP000292939">
    <property type="component" value="Chromosome"/>
</dbReference>
<dbReference type="PANTHER" id="PTHR21708">
    <property type="entry name" value="PROBABLE 2-DEHYDROPANTOATE 2-REDUCTASE"/>
    <property type="match status" value="1"/>
</dbReference>
<evidence type="ECO:0000256" key="2">
    <source>
        <dbReference type="ARBA" id="ARBA00007870"/>
    </source>
</evidence>
<evidence type="ECO:0000313" key="13">
    <source>
        <dbReference type="EMBL" id="QBK05919.1"/>
    </source>
</evidence>
<reference evidence="13 14" key="1">
    <citation type="submission" date="2018-07" db="EMBL/GenBank/DDBJ databases">
        <title>Exploring interactions and the metabolic potential of the ultra-small soil bacteria Hylemonella gracilis.</title>
        <authorList>
            <person name="Tyc O."/>
            <person name="Kulkarni P."/>
            <person name="Gawehns F."/>
            <person name="Hundscheid M."/>
            <person name="Zweers H."/>
            <person name="Garbeva P."/>
        </authorList>
    </citation>
    <scope>NUCLEOTIDE SEQUENCE [LARGE SCALE GENOMIC DNA]</scope>
    <source>
        <strain evidence="13 14">NS1</strain>
    </source>
</reference>
<dbReference type="Gene3D" id="3.40.50.720">
    <property type="entry name" value="NAD(P)-binding Rossmann-like Domain"/>
    <property type="match status" value="1"/>
</dbReference>
<dbReference type="AlphaFoldDB" id="A0A4V1A2G0"/>
<dbReference type="UniPathway" id="UPA00028">
    <property type="reaction ID" value="UER00004"/>
</dbReference>
<comment type="catalytic activity">
    <reaction evidence="9 10">
        <text>(R)-pantoate + NADP(+) = 2-dehydropantoate + NADPH + H(+)</text>
        <dbReference type="Rhea" id="RHEA:16233"/>
        <dbReference type="ChEBI" id="CHEBI:11561"/>
        <dbReference type="ChEBI" id="CHEBI:15378"/>
        <dbReference type="ChEBI" id="CHEBI:15980"/>
        <dbReference type="ChEBI" id="CHEBI:57783"/>
        <dbReference type="ChEBI" id="CHEBI:58349"/>
        <dbReference type="EC" id="1.1.1.169"/>
    </reaction>
</comment>
<evidence type="ECO:0000256" key="3">
    <source>
        <dbReference type="ARBA" id="ARBA00013014"/>
    </source>
</evidence>
<evidence type="ECO:0000256" key="7">
    <source>
        <dbReference type="ARBA" id="ARBA00023002"/>
    </source>
</evidence>
<accession>A0A4V1A2G0</accession>
<dbReference type="OrthoDB" id="9796561at2"/>
<dbReference type="EC" id="1.1.1.169" evidence="3 10"/>
<gene>
    <name evidence="13" type="ORF">DW355_15350</name>
</gene>
<dbReference type="Pfam" id="PF08546">
    <property type="entry name" value="ApbA_C"/>
    <property type="match status" value="1"/>
</dbReference>
<dbReference type="InterPro" id="IPR013332">
    <property type="entry name" value="KPR_N"/>
</dbReference>
<evidence type="ECO:0000256" key="4">
    <source>
        <dbReference type="ARBA" id="ARBA00019465"/>
    </source>
</evidence>
<dbReference type="KEGG" id="hgr:DW355_15350"/>
<dbReference type="InterPro" id="IPR051402">
    <property type="entry name" value="KPR-Related"/>
</dbReference>
<dbReference type="InterPro" id="IPR013328">
    <property type="entry name" value="6PGD_dom2"/>
</dbReference>
<dbReference type="GO" id="GO:0015940">
    <property type="term" value="P:pantothenate biosynthetic process"/>
    <property type="evidence" value="ECO:0007669"/>
    <property type="project" value="UniProtKB-UniPathway"/>
</dbReference>
<dbReference type="PANTHER" id="PTHR21708:SF26">
    <property type="entry name" value="2-DEHYDROPANTOATE 2-REDUCTASE"/>
    <property type="match status" value="1"/>
</dbReference>
<evidence type="ECO:0000256" key="10">
    <source>
        <dbReference type="RuleBase" id="RU362068"/>
    </source>
</evidence>
<evidence type="ECO:0000259" key="11">
    <source>
        <dbReference type="Pfam" id="PF02558"/>
    </source>
</evidence>
<keyword evidence="6 10" id="KW-0521">NADP</keyword>